<evidence type="ECO:0000313" key="1">
    <source>
        <dbReference type="EMBL" id="OPJ77029.1"/>
    </source>
</evidence>
<proteinExistence type="predicted"/>
<evidence type="ECO:0000313" key="2">
    <source>
        <dbReference type="Proteomes" id="UP000190648"/>
    </source>
</evidence>
<sequence>MGAGLLFQDKTSSQLWNRGHLGLRSCSTRGWISSQVHGWGVAQLSLEPAFHIGFISLPHLPFLLTHPLPSYAALFQKGDSQCYVLRHVKREAAS</sequence>
<protein>
    <submittedName>
        <fullName evidence="1">Uncharacterized protein</fullName>
    </submittedName>
</protein>
<reference evidence="1 2" key="1">
    <citation type="submission" date="2016-02" db="EMBL/GenBank/DDBJ databases">
        <title>Band-tailed pigeon sequencing and assembly.</title>
        <authorList>
            <person name="Soares A.E."/>
            <person name="Novak B.J."/>
            <person name="Rice E.S."/>
            <person name="O'Connell B."/>
            <person name="Chang D."/>
            <person name="Weber S."/>
            <person name="Shapiro B."/>
        </authorList>
    </citation>
    <scope>NUCLEOTIDE SEQUENCE [LARGE SCALE GENOMIC DNA]</scope>
    <source>
        <strain evidence="1">BTP2013</strain>
        <tissue evidence="1">Blood</tissue>
    </source>
</reference>
<accession>A0A1V4JXU2</accession>
<keyword evidence="2" id="KW-1185">Reference proteome</keyword>
<gene>
    <name evidence="1" type="ORF">AV530_007452</name>
</gene>
<organism evidence="1 2">
    <name type="scientific">Patagioenas fasciata monilis</name>
    <dbReference type="NCBI Taxonomy" id="372326"/>
    <lineage>
        <taxon>Eukaryota</taxon>
        <taxon>Metazoa</taxon>
        <taxon>Chordata</taxon>
        <taxon>Craniata</taxon>
        <taxon>Vertebrata</taxon>
        <taxon>Euteleostomi</taxon>
        <taxon>Archelosauria</taxon>
        <taxon>Archosauria</taxon>
        <taxon>Dinosauria</taxon>
        <taxon>Saurischia</taxon>
        <taxon>Theropoda</taxon>
        <taxon>Coelurosauria</taxon>
        <taxon>Aves</taxon>
        <taxon>Neognathae</taxon>
        <taxon>Neoaves</taxon>
        <taxon>Columbimorphae</taxon>
        <taxon>Columbiformes</taxon>
        <taxon>Columbidae</taxon>
        <taxon>Patagioenas</taxon>
    </lineage>
</organism>
<dbReference type="AlphaFoldDB" id="A0A1V4JXU2"/>
<dbReference type="EMBL" id="LSYS01005497">
    <property type="protein sequence ID" value="OPJ77029.1"/>
    <property type="molecule type" value="Genomic_DNA"/>
</dbReference>
<comment type="caution">
    <text evidence="1">The sequence shown here is derived from an EMBL/GenBank/DDBJ whole genome shotgun (WGS) entry which is preliminary data.</text>
</comment>
<name>A0A1V4JXU2_PATFA</name>
<dbReference type="Proteomes" id="UP000190648">
    <property type="component" value="Unassembled WGS sequence"/>
</dbReference>